<dbReference type="InterPro" id="IPR016032">
    <property type="entry name" value="Sig_transdc_resp-reg_C-effctor"/>
</dbReference>
<accession>A0ABX2HRU4</accession>
<sequence>MKVYDFTVLELNCFRVYCNFTNDEHQLFELRAQNISLEQCAERMNISISTAKRLSRKVNNKIIRVCNRITPYIDNRKK</sequence>
<evidence type="ECO:0000313" key="1">
    <source>
        <dbReference type="EMBL" id="NSJ52201.1"/>
    </source>
</evidence>
<comment type="caution">
    <text evidence="1">The sequence shown here is derived from an EMBL/GenBank/DDBJ whole genome shotgun (WGS) entry which is preliminary data.</text>
</comment>
<organism evidence="1 2">
    <name type="scientific">Enterocloster aldenensis</name>
    <dbReference type="NCBI Taxonomy" id="358742"/>
    <lineage>
        <taxon>Bacteria</taxon>
        <taxon>Bacillati</taxon>
        <taxon>Bacillota</taxon>
        <taxon>Clostridia</taxon>
        <taxon>Lachnospirales</taxon>
        <taxon>Lachnospiraceae</taxon>
        <taxon>Enterocloster</taxon>
    </lineage>
</organism>
<keyword evidence="2" id="KW-1185">Reference proteome</keyword>
<proteinExistence type="predicted"/>
<dbReference type="SUPFAM" id="SSF46894">
    <property type="entry name" value="C-terminal effector domain of the bipartite response regulators"/>
    <property type="match status" value="1"/>
</dbReference>
<gene>
    <name evidence="1" type="ORF">G5B36_26470</name>
</gene>
<dbReference type="Proteomes" id="UP000669239">
    <property type="component" value="Unassembled WGS sequence"/>
</dbReference>
<dbReference type="EMBL" id="JAAITT010000061">
    <property type="protein sequence ID" value="NSJ52201.1"/>
    <property type="molecule type" value="Genomic_DNA"/>
</dbReference>
<protein>
    <submittedName>
        <fullName evidence="1">Uncharacterized protein</fullName>
    </submittedName>
</protein>
<reference evidence="1 2" key="1">
    <citation type="journal article" date="2020" name="Cell Host Microbe">
        <title>Functional and Genomic Variation between Human-Derived Isolates of Lachnospiraceae Reveals Inter- and Intra-Species Diversity.</title>
        <authorList>
            <person name="Sorbara M.T."/>
            <person name="Littmann E.R."/>
            <person name="Fontana E."/>
            <person name="Moody T.U."/>
            <person name="Kohout C.E."/>
            <person name="Gjonbalaj M."/>
            <person name="Eaton V."/>
            <person name="Seok R."/>
            <person name="Leiner I.M."/>
            <person name="Pamer E.G."/>
        </authorList>
    </citation>
    <scope>NUCLEOTIDE SEQUENCE [LARGE SCALE GENOMIC DNA]</scope>
    <source>
        <strain evidence="1 2">MSK.1.17</strain>
    </source>
</reference>
<name>A0ABX2HRU4_9FIRM</name>
<evidence type="ECO:0000313" key="2">
    <source>
        <dbReference type="Proteomes" id="UP000669239"/>
    </source>
</evidence>